<comment type="caution">
    <text evidence="2">The sequence shown here is derived from an EMBL/GenBank/DDBJ whole genome shotgun (WGS) entry which is preliminary data.</text>
</comment>
<keyword evidence="3" id="KW-1185">Reference proteome</keyword>
<evidence type="ECO:0000313" key="3">
    <source>
        <dbReference type="Proteomes" id="UP000810171"/>
    </source>
</evidence>
<evidence type="ECO:0000313" key="2">
    <source>
        <dbReference type="EMBL" id="MBP0049496.1"/>
    </source>
</evidence>
<dbReference type="RefSeq" id="WP_209288105.1">
    <property type="nucleotide sequence ID" value="NZ_JACVEW010000019.1"/>
</dbReference>
<proteinExistence type="predicted"/>
<accession>A0ABS3ZCR4</accession>
<name>A0ABS3ZCR4_9GAMM</name>
<protein>
    <submittedName>
        <fullName evidence="2">Uncharacterized protein</fullName>
    </submittedName>
</protein>
<evidence type="ECO:0000256" key="1">
    <source>
        <dbReference type="SAM" id="MobiDB-lite"/>
    </source>
</evidence>
<organism evidence="2 3">
    <name type="scientific">Marinobacterium alkalitolerans</name>
    <dbReference type="NCBI Taxonomy" id="1542925"/>
    <lineage>
        <taxon>Bacteria</taxon>
        <taxon>Pseudomonadati</taxon>
        <taxon>Pseudomonadota</taxon>
        <taxon>Gammaproteobacteria</taxon>
        <taxon>Oceanospirillales</taxon>
        <taxon>Oceanospirillaceae</taxon>
        <taxon>Marinobacterium</taxon>
    </lineage>
</organism>
<gene>
    <name evidence="2" type="ORF">H9C73_12185</name>
</gene>
<dbReference type="Proteomes" id="UP000810171">
    <property type="component" value="Unassembled WGS sequence"/>
</dbReference>
<reference evidence="2 3" key="1">
    <citation type="submission" date="2020-09" db="EMBL/GenBank/DDBJ databases">
        <authorList>
            <person name="Tanuku N.R.S."/>
        </authorList>
    </citation>
    <scope>NUCLEOTIDE SEQUENCE [LARGE SCALE GENOMIC DNA]</scope>
    <source>
        <strain evidence="2 3">AK62</strain>
    </source>
</reference>
<dbReference type="EMBL" id="JACVEW010000019">
    <property type="protein sequence ID" value="MBP0049496.1"/>
    <property type="molecule type" value="Genomic_DNA"/>
</dbReference>
<feature type="region of interest" description="Disordered" evidence="1">
    <location>
        <begin position="28"/>
        <end position="49"/>
    </location>
</feature>
<sequence length="49" mass="5458">MLMTITVMTALIALGVAMAAAVKHSARPQPLRVRVEDESRGAQRRQRIR</sequence>